<dbReference type="Gene3D" id="3.40.1520.20">
    <property type="match status" value="1"/>
</dbReference>
<feature type="domain" description="BON" evidence="1">
    <location>
        <begin position="8"/>
        <end position="70"/>
    </location>
</feature>
<sequence length="81" mass="8854">MTDLPGYLSAHIQERLAAEAFELGIRVDVRGEVVHLRGEVVSEERRLAVEDAARVAAEGREICNEVSVVPVGEPDGEERLS</sequence>
<evidence type="ECO:0000259" key="1">
    <source>
        <dbReference type="Pfam" id="PF04972"/>
    </source>
</evidence>
<organism evidence="2 3">
    <name type="scientific">Actinomadura rubrisoli</name>
    <dbReference type="NCBI Taxonomy" id="2530368"/>
    <lineage>
        <taxon>Bacteria</taxon>
        <taxon>Bacillati</taxon>
        <taxon>Actinomycetota</taxon>
        <taxon>Actinomycetes</taxon>
        <taxon>Streptosporangiales</taxon>
        <taxon>Thermomonosporaceae</taxon>
        <taxon>Actinomadura</taxon>
    </lineage>
</organism>
<proteinExistence type="predicted"/>
<name>A0A4R5AM44_9ACTN</name>
<reference evidence="2 3" key="1">
    <citation type="submission" date="2019-03" db="EMBL/GenBank/DDBJ databases">
        <title>Draft genome sequences of novel Actinobacteria.</title>
        <authorList>
            <person name="Sahin N."/>
            <person name="Ay H."/>
            <person name="Saygin H."/>
        </authorList>
    </citation>
    <scope>NUCLEOTIDE SEQUENCE [LARGE SCALE GENOMIC DNA]</scope>
    <source>
        <strain evidence="2 3">H3C3</strain>
    </source>
</reference>
<dbReference type="OrthoDB" id="4474880at2"/>
<evidence type="ECO:0000313" key="3">
    <source>
        <dbReference type="Proteomes" id="UP000294513"/>
    </source>
</evidence>
<comment type="caution">
    <text evidence="2">The sequence shown here is derived from an EMBL/GenBank/DDBJ whole genome shotgun (WGS) entry which is preliminary data.</text>
</comment>
<keyword evidence="3" id="KW-1185">Reference proteome</keyword>
<dbReference type="EMBL" id="SMKU01000243">
    <property type="protein sequence ID" value="TDD73998.1"/>
    <property type="molecule type" value="Genomic_DNA"/>
</dbReference>
<dbReference type="AlphaFoldDB" id="A0A4R5AM44"/>
<dbReference type="Pfam" id="PF04972">
    <property type="entry name" value="BON"/>
    <property type="match status" value="1"/>
</dbReference>
<dbReference type="Proteomes" id="UP000294513">
    <property type="component" value="Unassembled WGS sequence"/>
</dbReference>
<dbReference type="InterPro" id="IPR007055">
    <property type="entry name" value="BON_dom"/>
</dbReference>
<protein>
    <submittedName>
        <fullName evidence="2">BON domain-containing protein</fullName>
    </submittedName>
</protein>
<evidence type="ECO:0000313" key="2">
    <source>
        <dbReference type="EMBL" id="TDD73998.1"/>
    </source>
</evidence>
<accession>A0A4R5AM44</accession>
<gene>
    <name evidence="2" type="ORF">E1298_33070</name>
</gene>
<dbReference type="RefSeq" id="WP_131900303.1">
    <property type="nucleotide sequence ID" value="NZ_SMKU01000243.1"/>
</dbReference>